<feature type="compositionally biased region" description="Polar residues" evidence="1">
    <location>
        <begin position="1"/>
        <end position="10"/>
    </location>
</feature>
<keyword evidence="3" id="KW-1185">Reference proteome</keyword>
<dbReference type="EMBL" id="BGZK01001278">
    <property type="protein sequence ID" value="GBP76152.1"/>
    <property type="molecule type" value="Genomic_DNA"/>
</dbReference>
<gene>
    <name evidence="2" type="ORF">EVAR_56024_1</name>
</gene>
<protein>
    <submittedName>
        <fullName evidence="2">Uncharacterized protein</fullName>
    </submittedName>
</protein>
<evidence type="ECO:0000313" key="3">
    <source>
        <dbReference type="Proteomes" id="UP000299102"/>
    </source>
</evidence>
<proteinExistence type="predicted"/>
<evidence type="ECO:0000256" key="1">
    <source>
        <dbReference type="SAM" id="MobiDB-lite"/>
    </source>
</evidence>
<organism evidence="2 3">
    <name type="scientific">Eumeta variegata</name>
    <name type="common">Bagworm moth</name>
    <name type="synonym">Eumeta japonica</name>
    <dbReference type="NCBI Taxonomy" id="151549"/>
    <lineage>
        <taxon>Eukaryota</taxon>
        <taxon>Metazoa</taxon>
        <taxon>Ecdysozoa</taxon>
        <taxon>Arthropoda</taxon>
        <taxon>Hexapoda</taxon>
        <taxon>Insecta</taxon>
        <taxon>Pterygota</taxon>
        <taxon>Neoptera</taxon>
        <taxon>Endopterygota</taxon>
        <taxon>Lepidoptera</taxon>
        <taxon>Glossata</taxon>
        <taxon>Ditrysia</taxon>
        <taxon>Tineoidea</taxon>
        <taxon>Psychidae</taxon>
        <taxon>Oiketicinae</taxon>
        <taxon>Eumeta</taxon>
    </lineage>
</organism>
<reference evidence="2 3" key="1">
    <citation type="journal article" date="2019" name="Commun. Biol.">
        <title>The bagworm genome reveals a unique fibroin gene that provides high tensile strength.</title>
        <authorList>
            <person name="Kono N."/>
            <person name="Nakamura H."/>
            <person name="Ohtoshi R."/>
            <person name="Tomita M."/>
            <person name="Numata K."/>
            <person name="Arakawa K."/>
        </authorList>
    </citation>
    <scope>NUCLEOTIDE SEQUENCE [LARGE SCALE GENOMIC DNA]</scope>
</reference>
<sequence length="213" mass="23868">MNSKNVQSVKSRPPRARAEDAADRRTHQMYLLVWDPSIELFRVYSFFKCVETIFWSIHSPTDILFLPEAGNALATSLELHGHSEIIEFHQHNPADASCGPLGLIIAHSSIYSVRVRSDNGAFIKRGRFLIKTGILRVALVDSYFTAGSRAPASFRTLAARPPPAPAAARRCSMARTLVDYRFMKLSGYAELSKPNKLYVTLSLSDAFLQRRDL</sequence>
<name>A0A4C1YMM2_EUMVA</name>
<dbReference type="Proteomes" id="UP000299102">
    <property type="component" value="Unassembled WGS sequence"/>
</dbReference>
<feature type="region of interest" description="Disordered" evidence="1">
    <location>
        <begin position="1"/>
        <end position="21"/>
    </location>
</feature>
<comment type="caution">
    <text evidence="2">The sequence shown here is derived from an EMBL/GenBank/DDBJ whole genome shotgun (WGS) entry which is preliminary data.</text>
</comment>
<evidence type="ECO:0000313" key="2">
    <source>
        <dbReference type="EMBL" id="GBP76152.1"/>
    </source>
</evidence>
<accession>A0A4C1YMM2</accession>
<dbReference type="AlphaFoldDB" id="A0A4C1YMM2"/>